<dbReference type="Gene3D" id="3.90.220.20">
    <property type="entry name" value="DNA methylase specificity domains"/>
    <property type="match status" value="1"/>
</dbReference>
<dbReference type="GO" id="GO:0003677">
    <property type="term" value="F:DNA binding"/>
    <property type="evidence" value="ECO:0007669"/>
    <property type="project" value="UniProtKB-KW"/>
</dbReference>
<keyword evidence="5" id="KW-0378">Hydrolase</keyword>
<feature type="domain" description="Type I restriction modification DNA specificity" evidence="4">
    <location>
        <begin position="70"/>
        <end position="178"/>
    </location>
</feature>
<dbReference type="SUPFAM" id="SSF116734">
    <property type="entry name" value="DNA methylase specificity domain"/>
    <property type="match status" value="1"/>
</dbReference>
<dbReference type="EMBL" id="QPGA01000005">
    <property type="protein sequence ID" value="RDE51675.1"/>
    <property type="molecule type" value="Genomic_DNA"/>
</dbReference>
<name>A0A369XQK6_9PROT</name>
<evidence type="ECO:0000259" key="4">
    <source>
        <dbReference type="Pfam" id="PF01420"/>
    </source>
</evidence>
<dbReference type="InterPro" id="IPR052021">
    <property type="entry name" value="Type-I_RS_S_subunit"/>
</dbReference>
<dbReference type="AlphaFoldDB" id="A0A369XQK6"/>
<dbReference type="GO" id="GO:0009307">
    <property type="term" value="P:DNA restriction-modification system"/>
    <property type="evidence" value="ECO:0007669"/>
    <property type="project" value="UniProtKB-KW"/>
</dbReference>
<comment type="caution">
    <text evidence="5">The sequence shown here is derived from an EMBL/GenBank/DDBJ whole genome shotgun (WGS) entry which is preliminary data.</text>
</comment>
<reference evidence="5 6" key="1">
    <citation type="submission" date="2018-05" db="EMBL/GenBank/DDBJ databases">
        <title>Integrated omic analyses show evidence that a Ca. Accumulibacter phosphatis strain performs denitrification under micro-aerobic conditions.</title>
        <authorList>
            <person name="Camejo P.Y."/>
            <person name="Katherine M.D."/>
            <person name="Daniel N.R."/>
        </authorList>
    </citation>
    <scope>NUCLEOTIDE SEQUENCE [LARGE SCALE GENOMIC DNA]</scope>
    <source>
        <strain evidence="5">UW-LDO-IC</strain>
    </source>
</reference>
<evidence type="ECO:0000313" key="6">
    <source>
        <dbReference type="Proteomes" id="UP000253831"/>
    </source>
</evidence>
<evidence type="ECO:0000313" key="5">
    <source>
        <dbReference type="EMBL" id="RDE51675.1"/>
    </source>
</evidence>
<keyword evidence="5" id="KW-0540">Nuclease</keyword>
<protein>
    <submittedName>
        <fullName evidence="5">Restriction endonuclease subunit S</fullName>
    </submittedName>
</protein>
<dbReference type="PANTHER" id="PTHR30408:SF12">
    <property type="entry name" value="TYPE I RESTRICTION ENZYME MJAVIII SPECIFICITY SUBUNIT"/>
    <property type="match status" value="1"/>
</dbReference>
<keyword evidence="5" id="KW-0255">Endonuclease</keyword>
<keyword evidence="2" id="KW-0680">Restriction system</keyword>
<gene>
    <name evidence="5" type="ORF">DVS81_04650</name>
</gene>
<comment type="similarity">
    <text evidence="1">Belongs to the type-I restriction system S methylase family.</text>
</comment>
<dbReference type="Proteomes" id="UP000253831">
    <property type="component" value="Unassembled WGS sequence"/>
</dbReference>
<sequence>MTSKERVRSVSISSLCRGVYDGPHATPKLFDEGKAVFLGIREISDDGHLNLATARWVAEADYERWTRRVVPCENDIVFTYEATLHRYARIPKDLVCCLGRRTALIRPDPGKVNPEFLYHYMFSPAWRSQVEANVISGATVDRIPLIKFPDFVVRLPPREAQDRIAATLTAYDSLIINISLQRERLCRAKALMLPRLIDGSGRR</sequence>
<evidence type="ECO:0000256" key="2">
    <source>
        <dbReference type="ARBA" id="ARBA00022747"/>
    </source>
</evidence>
<dbReference type="GO" id="GO:0004519">
    <property type="term" value="F:endonuclease activity"/>
    <property type="evidence" value="ECO:0007669"/>
    <property type="project" value="UniProtKB-KW"/>
</dbReference>
<dbReference type="Pfam" id="PF01420">
    <property type="entry name" value="Methylase_S"/>
    <property type="match status" value="1"/>
</dbReference>
<evidence type="ECO:0000256" key="1">
    <source>
        <dbReference type="ARBA" id="ARBA00010923"/>
    </source>
</evidence>
<keyword evidence="3" id="KW-0238">DNA-binding</keyword>
<organism evidence="5 6">
    <name type="scientific">Candidatus Accumulibacter meliphilus</name>
    <dbReference type="NCBI Taxonomy" id="2211374"/>
    <lineage>
        <taxon>Bacteria</taxon>
        <taxon>Pseudomonadati</taxon>
        <taxon>Pseudomonadota</taxon>
        <taxon>Betaproteobacteria</taxon>
        <taxon>Candidatus Accumulibacter</taxon>
    </lineage>
</organism>
<dbReference type="InterPro" id="IPR000055">
    <property type="entry name" value="Restrct_endonuc_typeI_TRD"/>
</dbReference>
<dbReference type="InterPro" id="IPR044946">
    <property type="entry name" value="Restrct_endonuc_typeI_TRD_sf"/>
</dbReference>
<accession>A0A369XQK6</accession>
<proteinExistence type="inferred from homology"/>
<evidence type="ECO:0000256" key="3">
    <source>
        <dbReference type="ARBA" id="ARBA00023125"/>
    </source>
</evidence>
<dbReference type="PANTHER" id="PTHR30408">
    <property type="entry name" value="TYPE-1 RESTRICTION ENZYME ECOKI SPECIFICITY PROTEIN"/>
    <property type="match status" value="1"/>
</dbReference>